<feature type="domain" description="DUF6852" evidence="3">
    <location>
        <begin position="53"/>
        <end position="117"/>
    </location>
</feature>
<comment type="caution">
    <text evidence="4">The sequence shown here is derived from an EMBL/GenBank/DDBJ whole genome shotgun (WGS) entry which is preliminary data.</text>
</comment>
<accession>A0A3E2NY32</accession>
<feature type="compositionally biased region" description="Basic residues" evidence="1">
    <location>
        <begin position="161"/>
        <end position="171"/>
    </location>
</feature>
<dbReference type="Pfam" id="PF18347">
    <property type="entry name" value="DUF5606"/>
    <property type="match status" value="1"/>
</dbReference>
<dbReference type="RefSeq" id="WP_117382788.1">
    <property type="nucleotide sequence ID" value="NZ_QWDE01000001.1"/>
</dbReference>
<dbReference type="OrthoDB" id="675198at2"/>
<evidence type="ECO:0000313" key="5">
    <source>
        <dbReference type="Proteomes" id="UP000260823"/>
    </source>
</evidence>
<dbReference type="InterPro" id="IPR049282">
    <property type="entry name" value="BVU_3817_N_sf"/>
</dbReference>
<keyword evidence="5" id="KW-1185">Reference proteome</keyword>
<proteinExistence type="predicted"/>
<dbReference type="Proteomes" id="UP000260823">
    <property type="component" value="Unassembled WGS sequence"/>
</dbReference>
<organism evidence="4 5">
    <name type="scientific">Mucilaginibacter terrenus</name>
    <dbReference type="NCBI Taxonomy" id="2482727"/>
    <lineage>
        <taxon>Bacteria</taxon>
        <taxon>Pseudomonadati</taxon>
        <taxon>Bacteroidota</taxon>
        <taxon>Sphingobacteriia</taxon>
        <taxon>Sphingobacteriales</taxon>
        <taxon>Sphingobacteriaceae</taxon>
        <taxon>Mucilaginibacter</taxon>
    </lineage>
</organism>
<evidence type="ECO:0000313" key="4">
    <source>
        <dbReference type="EMBL" id="RFZ85892.1"/>
    </source>
</evidence>
<feature type="region of interest" description="Disordered" evidence="1">
    <location>
        <begin position="129"/>
        <end position="171"/>
    </location>
</feature>
<sequence length="171" mass="18624">MNLQGIVAVSGKPGLWRALAQNKTGYVLESLDAQKTKLIANLSTAKLAALAEITIFGIEGDIKLVDIFEAMKSTTVPSVKDDGNKLRKFFYEVAPDHDEEKVYSSDIKKIINWYLILKDMPLFNEADPTVAPEAAEEPVAAEPVKEETPVAEAAVEEAPKSKVKKAPAKKA</sequence>
<dbReference type="Pfam" id="PF21186">
    <property type="entry name" value="DUF6852"/>
    <property type="match status" value="1"/>
</dbReference>
<evidence type="ECO:0000259" key="2">
    <source>
        <dbReference type="Pfam" id="PF18347"/>
    </source>
</evidence>
<name>A0A3E2NY32_9SPHI</name>
<feature type="domain" description="DUF5606" evidence="2">
    <location>
        <begin position="3"/>
        <end position="50"/>
    </location>
</feature>
<dbReference type="Gene3D" id="1.10.10.1650">
    <property type="match status" value="1"/>
</dbReference>
<evidence type="ECO:0000259" key="3">
    <source>
        <dbReference type="Pfam" id="PF21186"/>
    </source>
</evidence>
<dbReference type="Gene3D" id="2.30.30.730">
    <property type="match status" value="1"/>
</dbReference>
<dbReference type="EMBL" id="QWDE01000001">
    <property type="protein sequence ID" value="RFZ85892.1"/>
    <property type="molecule type" value="Genomic_DNA"/>
</dbReference>
<protein>
    <submittedName>
        <fullName evidence="4">Uncharacterized protein</fullName>
    </submittedName>
</protein>
<dbReference type="AlphaFoldDB" id="A0A3E2NY32"/>
<reference evidence="4 5" key="1">
    <citation type="submission" date="2018-08" db="EMBL/GenBank/DDBJ databases">
        <title>Mucilaginibacter terrae sp. nov., isolated from manganese diggings.</title>
        <authorList>
            <person name="Huang Y."/>
            <person name="Zhou Z."/>
        </authorList>
    </citation>
    <scope>NUCLEOTIDE SEQUENCE [LARGE SCALE GENOMIC DNA]</scope>
    <source>
        <strain evidence="4 5">ZH6</strain>
    </source>
</reference>
<evidence type="ECO:0000256" key="1">
    <source>
        <dbReference type="SAM" id="MobiDB-lite"/>
    </source>
</evidence>
<dbReference type="InterPro" id="IPR041218">
    <property type="entry name" value="DUF5606"/>
</dbReference>
<gene>
    <name evidence="4" type="ORF">DYU05_09990</name>
</gene>
<dbReference type="InterPro" id="IPR049280">
    <property type="entry name" value="DUF6852"/>
</dbReference>
<dbReference type="InterPro" id="IPR049281">
    <property type="entry name" value="BVU_3817-like_C_sf"/>
</dbReference>
<feature type="compositionally biased region" description="Low complexity" evidence="1">
    <location>
        <begin position="129"/>
        <end position="142"/>
    </location>
</feature>